<feature type="domain" description="Ig-like" evidence="2">
    <location>
        <begin position="120"/>
        <end position="296"/>
    </location>
</feature>
<dbReference type="GO" id="GO:0005769">
    <property type="term" value="C:early endosome"/>
    <property type="evidence" value="ECO:0007669"/>
    <property type="project" value="TreeGrafter"/>
</dbReference>
<dbReference type="PANTHER" id="PTHR47243:SF1">
    <property type="entry name" value="SIALOADHESIN"/>
    <property type="match status" value="1"/>
</dbReference>
<dbReference type="InterPro" id="IPR013783">
    <property type="entry name" value="Ig-like_fold"/>
</dbReference>
<feature type="domain" description="Ig-like" evidence="2">
    <location>
        <begin position="419"/>
        <end position="513"/>
    </location>
</feature>
<evidence type="ECO:0000256" key="1">
    <source>
        <dbReference type="SAM" id="Phobius"/>
    </source>
</evidence>
<gene>
    <name evidence="3" type="primary">Siglec1_0</name>
    <name evidence="3" type="ORF">DICEXI_R15487</name>
</gene>
<sequence length="578" mass="61068">TPARNHSATPATLNVLYPPRNLRLQSFVESSQGTATILLCAVDSHPPAQLTLLRGGHRVASSPPGAGDTPRQSIRVSASPNALRLEFREASEEDEGEYECQAWSALGDTRSSLTLRVQATRVLVRPSAEVPEGTEVTLTCQAPHAQPGTLYAWFKNGRWVTEGPEPSLGLRGHRSDAGLYGCRAGRGPRAAPAALAVLYAPQEPSFVALVEPRGGRQAVLLCSADGVPPPDIAVSRGQGHPPLATSQGPSDPRFEVRATPTSLRVGMAGLEPGDAGLYLCSATNSRGSATASLRLEVPGVTLTVEPSQEVPEGAKATMSCSATAWGDKGVNYTWYRDGRWLWEGPSDSFVLSRVSSADAGSYQCQASGTWGTATSVPLSLSVLCECPQCHQARHSPQASWGLSHAVSQCHPPCPLTDPPRAVSVSTFLESQSGRGAIVLCTAESHPPSSLALHHHGHLLATSLAPAVTPGVHAIPSHNALRVELVATGTGAGGRYVCVATNALGNATASADFDVHALSHLRTFRVLSGLLMAIVAIAIVALLAVKVWPRIRRFRSWSHAEDTLELRSKQDLPQVWTSV</sequence>
<dbReference type="AlphaFoldDB" id="A0A7K9JJV1"/>
<keyword evidence="4" id="KW-1185">Reference proteome</keyword>
<dbReference type="InterPro" id="IPR003599">
    <property type="entry name" value="Ig_sub"/>
</dbReference>
<evidence type="ECO:0000259" key="2">
    <source>
        <dbReference type="PROSITE" id="PS50835"/>
    </source>
</evidence>
<dbReference type="Pfam" id="PF13895">
    <property type="entry name" value="Ig_2"/>
    <property type="match status" value="2"/>
</dbReference>
<keyword evidence="1" id="KW-0472">Membrane</keyword>
<dbReference type="GO" id="GO:0075512">
    <property type="term" value="P:clathrin-dependent endocytosis of virus by host cell"/>
    <property type="evidence" value="ECO:0007669"/>
    <property type="project" value="TreeGrafter"/>
</dbReference>
<reference evidence="3 4" key="1">
    <citation type="submission" date="2019-09" db="EMBL/GenBank/DDBJ databases">
        <title>Bird 10,000 Genomes (B10K) Project - Family phase.</title>
        <authorList>
            <person name="Zhang G."/>
        </authorList>
    </citation>
    <scope>NUCLEOTIDE SEQUENCE [LARGE SCALE GENOMIC DNA]</scope>
    <source>
        <strain evidence="3">B10K-DU-001-34</strain>
        <tissue evidence="3">Muscle</tissue>
    </source>
</reference>
<comment type="caution">
    <text evidence="3">The sequence shown here is derived from an EMBL/GenBank/DDBJ whole genome shotgun (WGS) entry which is preliminary data.</text>
</comment>
<keyword evidence="1" id="KW-1133">Transmembrane helix</keyword>
<dbReference type="EMBL" id="VWZP01000492">
    <property type="protein sequence ID" value="NXH38042.1"/>
    <property type="molecule type" value="Genomic_DNA"/>
</dbReference>
<dbReference type="PANTHER" id="PTHR47243">
    <property type="entry name" value="SIALOADHESIN"/>
    <property type="match status" value="1"/>
</dbReference>
<accession>A0A7K9JJV1</accession>
<dbReference type="InterPro" id="IPR007110">
    <property type="entry name" value="Ig-like_dom"/>
</dbReference>
<evidence type="ECO:0000313" key="4">
    <source>
        <dbReference type="Proteomes" id="UP000523279"/>
    </source>
</evidence>
<dbReference type="Pfam" id="PF07679">
    <property type="entry name" value="I-set"/>
    <property type="match status" value="2"/>
</dbReference>
<feature type="transmembrane region" description="Helical" evidence="1">
    <location>
        <begin position="525"/>
        <end position="544"/>
    </location>
</feature>
<dbReference type="GO" id="GO:0005886">
    <property type="term" value="C:plasma membrane"/>
    <property type="evidence" value="ECO:0007669"/>
    <property type="project" value="TreeGrafter"/>
</dbReference>
<evidence type="ECO:0000313" key="3">
    <source>
        <dbReference type="EMBL" id="NXH38042.1"/>
    </source>
</evidence>
<dbReference type="SMART" id="SM00409">
    <property type="entry name" value="IG"/>
    <property type="match status" value="5"/>
</dbReference>
<dbReference type="PROSITE" id="PS50835">
    <property type="entry name" value="IG_LIKE"/>
    <property type="match status" value="4"/>
</dbReference>
<dbReference type="InterPro" id="IPR013098">
    <property type="entry name" value="Ig_I-set"/>
</dbReference>
<dbReference type="SMART" id="SM00408">
    <property type="entry name" value="IGc2"/>
    <property type="match status" value="5"/>
</dbReference>
<proteinExistence type="predicted"/>
<organism evidence="3 4">
    <name type="scientific">Dicaeum eximium</name>
    <dbReference type="NCBI Taxonomy" id="667154"/>
    <lineage>
        <taxon>Eukaryota</taxon>
        <taxon>Metazoa</taxon>
        <taxon>Chordata</taxon>
        <taxon>Craniata</taxon>
        <taxon>Vertebrata</taxon>
        <taxon>Euteleostomi</taxon>
        <taxon>Archelosauria</taxon>
        <taxon>Archosauria</taxon>
        <taxon>Dinosauria</taxon>
        <taxon>Saurischia</taxon>
        <taxon>Theropoda</taxon>
        <taxon>Coelurosauria</taxon>
        <taxon>Aves</taxon>
        <taxon>Neognathae</taxon>
        <taxon>Neoaves</taxon>
        <taxon>Telluraves</taxon>
        <taxon>Australaves</taxon>
        <taxon>Passeriformes</taxon>
        <taxon>Passeroidea</taxon>
        <taxon>Dicaeidae</taxon>
        <taxon>Dicaeum</taxon>
    </lineage>
</organism>
<dbReference type="SUPFAM" id="SSF48726">
    <property type="entry name" value="Immunoglobulin"/>
    <property type="match status" value="4"/>
</dbReference>
<dbReference type="CDD" id="cd00096">
    <property type="entry name" value="Ig"/>
    <property type="match status" value="1"/>
</dbReference>
<dbReference type="InterPro" id="IPR036179">
    <property type="entry name" value="Ig-like_dom_sf"/>
</dbReference>
<feature type="non-terminal residue" evidence="3">
    <location>
        <position position="1"/>
    </location>
</feature>
<feature type="non-terminal residue" evidence="3">
    <location>
        <position position="578"/>
    </location>
</feature>
<dbReference type="GO" id="GO:0005770">
    <property type="term" value="C:late endosome"/>
    <property type="evidence" value="ECO:0007669"/>
    <property type="project" value="TreeGrafter"/>
</dbReference>
<keyword evidence="1" id="KW-0812">Transmembrane</keyword>
<feature type="domain" description="Ig-like" evidence="2">
    <location>
        <begin position="298"/>
        <end position="379"/>
    </location>
</feature>
<protein>
    <submittedName>
        <fullName evidence="3">SN protein</fullName>
    </submittedName>
</protein>
<dbReference type="Gene3D" id="2.60.40.10">
    <property type="entry name" value="Immunoglobulins"/>
    <property type="match status" value="5"/>
</dbReference>
<name>A0A7K9JJV1_9PASE</name>
<dbReference type="Proteomes" id="UP000523279">
    <property type="component" value="Unassembled WGS sequence"/>
</dbReference>
<dbReference type="InterPro" id="IPR003598">
    <property type="entry name" value="Ig_sub2"/>
</dbReference>
<dbReference type="GO" id="GO:0046790">
    <property type="term" value="F:virion binding"/>
    <property type="evidence" value="ECO:0007669"/>
    <property type="project" value="TreeGrafter"/>
</dbReference>
<feature type="domain" description="Ig-like" evidence="2">
    <location>
        <begin position="19"/>
        <end position="116"/>
    </location>
</feature>